<feature type="domain" description="RRM" evidence="4">
    <location>
        <begin position="158"/>
        <end position="201"/>
    </location>
</feature>
<dbReference type="Pfam" id="PF00076">
    <property type="entry name" value="RRM_1"/>
    <property type="match status" value="1"/>
</dbReference>
<evidence type="ECO:0000256" key="2">
    <source>
        <dbReference type="PROSITE-ProRule" id="PRU00176"/>
    </source>
</evidence>
<dbReference type="InterPro" id="IPR051229">
    <property type="entry name" value="ALYREF_mRNA_export"/>
</dbReference>
<proteinExistence type="predicted"/>
<dbReference type="OMA" id="VMTSHER"/>
<dbReference type="GO" id="GO:0005634">
    <property type="term" value="C:nucleus"/>
    <property type="evidence" value="ECO:0007669"/>
    <property type="project" value="TreeGrafter"/>
</dbReference>
<dbReference type="InterPro" id="IPR000504">
    <property type="entry name" value="RRM_dom"/>
</dbReference>
<dbReference type="Proteomes" id="UP000655225">
    <property type="component" value="Unassembled WGS sequence"/>
</dbReference>
<dbReference type="AlphaFoldDB" id="A0A834Z429"/>
<name>A0A834Z429_TETSI</name>
<feature type="region of interest" description="Disordered" evidence="3">
    <location>
        <begin position="16"/>
        <end position="50"/>
    </location>
</feature>
<dbReference type="PANTHER" id="PTHR19965:SF33">
    <property type="entry name" value="THO COMPLEX SUBUNIT 4D"/>
    <property type="match status" value="1"/>
</dbReference>
<evidence type="ECO:0000256" key="1">
    <source>
        <dbReference type="ARBA" id="ARBA00022884"/>
    </source>
</evidence>
<organism evidence="5 6">
    <name type="scientific">Tetracentron sinense</name>
    <name type="common">Spur-leaf</name>
    <dbReference type="NCBI Taxonomy" id="13715"/>
    <lineage>
        <taxon>Eukaryota</taxon>
        <taxon>Viridiplantae</taxon>
        <taxon>Streptophyta</taxon>
        <taxon>Embryophyta</taxon>
        <taxon>Tracheophyta</taxon>
        <taxon>Spermatophyta</taxon>
        <taxon>Magnoliopsida</taxon>
        <taxon>Trochodendrales</taxon>
        <taxon>Trochodendraceae</taxon>
        <taxon>Tetracentron</taxon>
    </lineage>
</organism>
<evidence type="ECO:0000313" key="5">
    <source>
        <dbReference type="EMBL" id="KAF8398970.1"/>
    </source>
</evidence>
<dbReference type="InterPro" id="IPR012677">
    <property type="entry name" value="Nucleotide-bd_a/b_plait_sf"/>
</dbReference>
<evidence type="ECO:0000256" key="3">
    <source>
        <dbReference type="SAM" id="MobiDB-lite"/>
    </source>
</evidence>
<dbReference type="EMBL" id="JABCRI010000010">
    <property type="protein sequence ID" value="KAF8398970.1"/>
    <property type="molecule type" value="Genomic_DNA"/>
</dbReference>
<reference evidence="5 6" key="1">
    <citation type="submission" date="2020-04" db="EMBL/GenBank/DDBJ databases">
        <title>Plant Genome Project.</title>
        <authorList>
            <person name="Zhang R.-G."/>
        </authorList>
    </citation>
    <scope>NUCLEOTIDE SEQUENCE [LARGE SCALE GENOMIC DNA]</scope>
    <source>
        <strain evidence="5">YNK0</strain>
        <tissue evidence="5">Leaf</tissue>
    </source>
</reference>
<gene>
    <name evidence="5" type="ORF">HHK36_014835</name>
</gene>
<protein>
    <recommendedName>
        <fullName evidence="4">RRM domain-containing protein</fullName>
    </recommendedName>
</protein>
<dbReference type="PANTHER" id="PTHR19965">
    <property type="entry name" value="RNA AND EXPORT FACTOR BINDING PROTEIN"/>
    <property type="match status" value="1"/>
</dbReference>
<dbReference type="GO" id="GO:0003729">
    <property type="term" value="F:mRNA binding"/>
    <property type="evidence" value="ECO:0007669"/>
    <property type="project" value="TreeGrafter"/>
</dbReference>
<sequence length="201" mass="22570">MATSLDMSLDDLIKSRSNSERGRGRGRARRGRGQGGTFNHGRTAGMRRGPLRVNAGPPQYAIAKASSKLLLFFAYHDFHRFSILSGSFRGRFVKDPLHICGVSSVWAFDYYASSWSSMQRSIFVLHQSSSRTKHFTWQHDLFEDSLIAAGLPGIETGTKLYVSNLDYGVSNEDIRELFSEIGSLKRYAVHYDRNGRPSVSI</sequence>
<evidence type="ECO:0000259" key="4">
    <source>
        <dbReference type="PROSITE" id="PS50102"/>
    </source>
</evidence>
<dbReference type="InterPro" id="IPR035979">
    <property type="entry name" value="RBD_domain_sf"/>
</dbReference>
<dbReference type="Gene3D" id="3.30.70.330">
    <property type="match status" value="1"/>
</dbReference>
<comment type="caution">
    <text evidence="5">The sequence shown here is derived from an EMBL/GenBank/DDBJ whole genome shotgun (WGS) entry which is preliminary data.</text>
</comment>
<dbReference type="OrthoDB" id="1049195at2759"/>
<accession>A0A834Z429</accession>
<dbReference type="GO" id="GO:0006406">
    <property type="term" value="P:mRNA export from nucleus"/>
    <property type="evidence" value="ECO:0007669"/>
    <property type="project" value="TreeGrafter"/>
</dbReference>
<dbReference type="PROSITE" id="PS50102">
    <property type="entry name" value="RRM"/>
    <property type="match status" value="1"/>
</dbReference>
<keyword evidence="6" id="KW-1185">Reference proteome</keyword>
<evidence type="ECO:0000313" key="6">
    <source>
        <dbReference type="Proteomes" id="UP000655225"/>
    </source>
</evidence>
<keyword evidence="1 2" id="KW-0694">RNA-binding</keyword>
<dbReference type="SUPFAM" id="SSF54928">
    <property type="entry name" value="RNA-binding domain, RBD"/>
    <property type="match status" value="1"/>
</dbReference>